<protein>
    <submittedName>
        <fullName evidence="1">Uncharacterized protein</fullName>
    </submittedName>
</protein>
<dbReference type="EMBL" id="JAUYZG010000018">
    <property type="protein sequence ID" value="KAK2881713.1"/>
    <property type="molecule type" value="Genomic_DNA"/>
</dbReference>
<dbReference type="AlphaFoldDB" id="A0AA88THX9"/>
<gene>
    <name evidence="1" type="ORF">Q8A67_018981</name>
</gene>
<dbReference type="Proteomes" id="UP001187343">
    <property type="component" value="Unassembled WGS sequence"/>
</dbReference>
<accession>A0AA88THX9</accession>
<proteinExistence type="predicted"/>
<comment type="caution">
    <text evidence="1">The sequence shown here is derived from an EMBL/GenBank/DDBJ whole genome shotgun (WGS) entry which is preliminary data.</text>
</comment>
<name>A0AA88THX9_9TELE</name>
<organism evidence="1 2">
    <name type="scientific">Cirrhinus molitorella</name>
    <name type="common">mud carp</name>
    <dbReference type="NCBI Taxonomy" id="172907"/>
    <lineage>
        <taxon>Eukaryota</taxon>
        <taxon>Metazoa</taxon>
        <taxon>Chordata</taxon>
        <taxon>Craniata</taxon>
        <taxon>Vertebrata</taxon>
        <taxon>Euteleostomi</taxon>
        <taxon>Actinopterygii</taxon>
        <taxon>Neopterygii</taxon>
        <taxon>Teleostei</taxon>
        <taxon>Ostariophysi</taxon>
        <taxon>Cypriniformes</taxon>
        <taxon>Cyprinidae</taxon>
        <taxon>Labeoninae</taxon>
        <taxon>Labeonini</taxon>
        <taxon>Cirrhinus</taxon>
    </lineage>
</organism>
<evidence type="ECO:0000313" key="2">
    <source>
        <dbReference type="Proteomes" id="UP001187343"/>
    </source>
</evidence>
<sequence length="105" mass="11855">MKFTSSPPWVRIEAPPALITEEYATLIPDQYTGTDGRTDSPQLCCHSQPQTQRFPVLPQRSVCRAGCERKVRARLHPRVPQRQLLNIEGCAPWEISAVLQQDDGD</sequence>
<evidence type="ECO:0000313" key="1">
    <source>
        <dbReference type="EMBL" id="KAK2881713.1"/>
    </source>
</evidence>
<keyword evidence="2" id="KW-1185">Reference proteome</keyword>
<reference evidence="1" key="1">
    <citation type="submission" date="2023-08" db="EMBL/GenBank/DDBJ databases">
        <title>Chromosome-level Genome Assembly of mud carp (Cirrhinus molitorella).</title>
        <authorList>
            <person name="Liu H."/>
        </authorList>
    </citation>
    <scope>NUCLEOTIDE SEQUENCE</scope>
    <source>
        <strain evidence="1">Prfri</strain>
        <tissue evidence="1">Muscle</tissue>
    </source>
</reference>